<evidence type="ECO:0000313" key="8">
    <source>
        <dbReference type="EMBL" id="MBD2857987.1"/>
    </source>
</evidence>
<keyword evidence="6" id="KW-0949">S-adenosyl-L-methionine</keyword>
<dbReference type="EC" id="2.1.1.33" evidence="3"/>
<name>A0A927GVK8_9GAMM</name>
<sequence length="233" mass="26394">MKKTNSLPSSRRIVSNQTEVHANLEKILHKHLAHTFRKPYAQHNLDAFQIAAQWLAERKQPLILDSFCGVGESTAKLAEQYPDCAVIGIDKSAARLDKHAGYQSEQQNYLLIQADVEDFWRLAVEAGWQPLRHFLLYPNPWPKSDQIKLRIHGSPVFPALLKLGGEIELRSNWALYVDEFATALRLLGVEAAYNAFLPETIITPFERKYLNSGQTLWRCQAHITAGTINSSSC</sequence>
<accession>A0A927GVK8</accession>
<evidence type="ECO:0000256" key="7">
    <source>
        <dbReference type="ARBA" id="ARBA00022694"/>
    </source>
</evidence>
<dbReference type="Pfam" id="PF02390">
    <property type="entry name" value="Methyltransf_4"/>
    <property type="match status" value="1"/>
</dbReference>
<proteinExistence type="predicted"/>
<reference evidence="8" key="1">
    <citation type="submission" date="2020-09" db="EMBL/GenBank/DDBJ databases">
        <authorList>
            <person name="Yoon J.-W."/>
        </authorList>
    </citation>
    <scope>NUCLEOTIDE SEQUENCE</scope>
    <source>
        <strain evidence="8">KMU-158</strain>
    </source>
</reference>
<protein>
    <recommendedName>
        <fullName evidence="3">tRNA (guanine(46)-N(7))-methyltransferase</fullName>
        <ecNumber evidence="3">2.1.1.33</ecNumber>
    </recommendedName>
</protein>
<dbReference type="InterPro" id="IPR029063">
    <property type="entry name" value="SAM-dependent_MTases_sf"/>
</dbReference>
<dbReference type="InterPro" id="IPR003358">
    <property type="entry name" value="tRNA_(Gua-N-7)_MeTrfase_Trmb"/>
</dbReference>
<keyword evidence="9" id="KW-1185">Reference proteome</keyword>
<comment type="caution">
    <text evidence="8">The sequence shown here is derived from an EMBL/GenBank/DDBJ whole genome shotgun (WGS) entry which is preliminary data.</text>
</comment>
<evidence type="ECO:0000256" key="6">
    <source>
        <dbReference type="ARBA" id="ARBA00022691"/>
    </source>
</evidence>
<organism evidence="8 9">
    <name type="scientific">Spongiibacter pelagi</name>
    <dbReference type="NCBI Taxonomy" id="2760804"/>
    <lineage>
        <taxon>Bacteria</taxon>
        <taxon>Pseudomonadati</taxon>
        <taxon>Pseudomonadota</taxon>
        <taxon>Gammaproteobacteria</taxon>
        <taxon>Cellvibrionales</taxon>
        <taxon>Spongiibacteraceae</taxon>
        <taxon>Spongiibacter</taxon>
    </lineage>
</organism>
<dbReference type="AlphaFoldDB" id="A0A927GVK8"/>
<evidence type="ECO:0000313" key="9">
    <source>
        <dbReference type="Proteomes" id="UP000610558"/>
    </source>
</evidence>
<keyword evidence="7" id="KW-0819">tRNA processing</keyword>
<comment type="function">
    <text evidence="2">Catalyzes the formation of N(7)-methylguanine at position 46 (m7G46) in tRNA.</text>
</comment>
<evidence type="ECO:0000256" key="3">
    <source>
        <dbReference type="ARBA" id="ARBA00011977"/>
    </source>
</evidence>
<dbReference type="Gene3D" id="3.40.50.150">
    <property type="entry name" value="Vaccinia Virus protein VP39"/>
    <property type="match status" value="1"/>
</dbReference>
<dbReference type="PROSITE" id="PS51625">
    <property type="entry name" value="SAM_MT_TRMB"/>
    <property type="match status" value="1"/>
</dbReference>
<gene>
    <name evidence="8" type="ORF">IB286_03135</name>
</gene>
<dbReference type="CDD" id="cd02440">
    <property type="entry name" value="AdoMet_MTases"/>
    <property type="match status" value="1"/>
</dbReference>
<comment type="catalytic activity">
    <reaction evidence="1">
        <text>guanosine(46) in tRNA + S-adenosyl-L-methionine = N(7)-methylguanosine(46) in tRNA + S-adenosyl-L-homocysteine</text>
        <dbReference type="Rhea" id="RHEA:42708"/>
        <dbReference type="Rhea" id="RHEA-COMP:10188"/>
        <dbReference type="Rhea" id="RHEA-COMP:10189"/>
        <dbReference type="ChEBI" id="CHEBI:57856"/>
        <dbReference type="ChEBI" id="CHEBI:59789"/>
        <dbReference type="ChEBI" id="CHEBI:74269"/>
        <dbReference type="ChEBI" id="CHEBI:74480"/>
        <dbReference type="EC" id="2.1.1.33"/>
    </reaction>
</comment>
<dbReference type="RefSeq" id="WP_190762319.1">
    <property type="nucleotide sequence ID" value="NZ_JACXLD010000001.1"/>
</dbReference>
<dbReference type="EMBL" id="JACXLD010000001">
    <property type="protein sequence ID" value="MBD2857987.1"/>
    <property type="molecule type" value="Genomic_DNA"/>
</dbReference>
<evidence type="ECO:0000256" key="2">
    <source>
        <dbReference type="ARBA" id="ARBA00003015"/>
    </source>
</evidence>
<evidence type="ECO:0000256" key="4">
    <source>
        <dbReference type="ARBA" id="ARBA00022603"/>
    </source>
</evidence>
<dbReference type="SUPFAM" id="SSF53335">
    <property type="entry name" value="S-adenosyl-L-methionine-dependent methyltransferases"/>
    <property type="match status" value="1"/>
</dbReference>
<keyword evidence="5" id="KW-0808">Transferase</keyword>
<dbReference type="Proteomes" id="UP000610558">
    <property type="component" value="Unassembled WGS sequence"/>
</dbReference>
<keyword evidence="4 8" id="KW-0489">Methyltransferase</keyword>
<evidence type="ECO:0000256" key="1">
    <source>
        <dbReference type="ARBA" id="ARBA00000142"/>
    </source>
</evidence>
<dbReference type="GO" id="GO:0008176">
    <property type="term" value="F:tRNA (guanine(46)-N7)-methyltransferase activity"/>
    <property type="evidence" value="ECO:0007669"/>
    <property type="project" value="UniProtKB-EC"/>
</dbReference>
<evidence type="ECO:0000256" key="5">
    <source>
        <dbReference type="ARBA" id="ARBA00022679"/>
    </source>
</evidence>